<proteinExistence type="predicted"/>
<sequence>MLPPPHDAVCVDLKPGVDGDEVGVEMQVVSRREAMPLVPVIQVLGSMESTGGGCHFPRVTHQI</sequence>
<reference evidence="1" key="4">
    <citation type="submission" date="2019-03" db="UniProtKB">
        <authorList>
            <consortium name="EnsemblPlants"/>
        </authorList>
    </citation>
    <scope>IDENTIFICATION</scope>
</reference>
<dbReference type="EnsemblPlants" id="AET6Gv20637600.18">
    <property type="protein sequence ID" value="AET6Gv20637600.18"/>
    <property type="gene ID" value="AET6Gv20637600"/>
</dbReference>
<reference evidence="2" key="1">
    <citation type="journal article" date="2014" name="Science">
        <title>Ancient hybridizations among the ancestral genomes of bread wheat.</title>
        <authorList>
            <consortium name="International Wheat Genome Sequencing Consortium,"/>
            <person name="Marcussen T."/>
            <person name="Sandve S.R."/>
            <person name="Heier L."/>
            <person name="Spannagl M."/>
            <person name="Pfeifer M."/>
            <person name="Jakobsen K.S."/>
            <person name="Wulff B.B."/>
            <person name="Steuernagel B."/>
            <person name="Mayer K.F."/>
            <person name="Olsen O.A."/>
        </authorList>
    </citation>
    <scope>NUCLEOTIDE SEQUENCE [LARGE SCALE GENOMIC DNA]</scope>
    <source>
        <strain evidence="2">cv. AL8/78</strain>
    </source>
</reference>
<organism evidence="1 2">
    <name type="scientific">Aegilops tauschii subsp. strangulata</name>
    <name type="common">Goatgrass</name>
    <dbReference type="NCBI Taxonomy" id="200361"/>
    <lineage>
        <taxon>Eukaryota</taxon>
        <taxon>Viridiplantae</taxon>
        <taxon>Streptophyta</taxon>
        <taxon>Embryophyta</taxon>
        <taxon>Tracheophyta</taxon>
        <taxon>Spermatophyta</taxon>
        <taxon>Magnoliopsida</taxon>
        <taxon>Liliopsida</taxon>
        <taxon>Poales</taxon>
        <taxon>Poaceae</taxon>
        <taxon>BOP clade</taxon>
        <taxon>Pooideae</taxon>
        <taxon>Triticodae</taxon>
        <taxon>Triticeae</taxon>
        <taxon>Triticinae</taxon>
        <taxon>Aegilops</taxon>
    </lineage>
</organism>
<dbReference type="Proteomes" id="UP000015105">
    <property type="component" value="Chromosome 6D"/>
</dbReference>
<name>A0A453P7Q2_AEGTS</name>
<dbReference type="Gramene" id="AET6Gv20637600.11">
    <property type="protein sequence ID" value="AET6Gv20637600.11"/>
    <property type="gene ID" value="AET6Gv20637600"/>
</dbReference>
<dbReference type="EnsemblPlants" id="AET6Gv20637600.11">
    <property type="protein sequence ID" value="AET6Gv20637600.11"/>
    <property type="gene ID" value="AET6Gv20637600"/>
</dbReference>
<reference evidence="2" key="2">
    <citation type="journal article" date="2017" name="Nat. Plants">
        <title>The Aegilops tauschii genome reveals multiple impacts of transposons.</title>
        <authorList>
            <person name="Zhao G."/>
            <person name="Zou C."/>
            <person name="Li K."/>
            <person name="Wang K."/>
            <person name="Li T."/>
            <person name="Gao L."/>
            <person name="Zhang X."/>
            <person name="Wang H."/>
            <person name="Yang Z."/>
            <person name="Liu X."/>
            <person name="Jiang W."/>
            <person name="Mao L."/>
            <person name="Kong X."/>
            <person name="Jiao Y."/>
            <person name="Jia J."/>
        </authorList>
    </citation>
    <scope>NUCLEOTIDE SEQUENCE [LARGE SCALE GENOMIC DNA]</scope>
    <source>
        <strain evidence="2">cv. AL8/78</strain>
    </source>
</reference>
<keyword evidence="2" id="KW-1185">Reference proteome</keyword>
<accession>A0A453P7Q2</accession>
<evidence type="ECO:0000313" key="2">
    <source>
        <dbReference type="Proteomes" id="UP000015105"/>
    </source>
</evidence>
<dbReference type="Gramene" id="AET6Gv20637600.16">
    <property type="protein sequence ID" value="AET6Gv20637600.16"/>
    <property type="gene ID" value="AET6Gv20637600"/>
</dbReference>
<protein>
    <submittedName>
        <fullName evidence="1">Uncharacterized protein</fullName>
    </submittedName>
</protein>
<dbReference type="Gramene" id="AET6Gv20637600.18">
    <property type="protein sequence ID" value="AET6Gv20637600.18"/>
    <property type="gene ID" value="AET6Gv20637600"/>
</dbReference>
<dbReference type="AlphaFoldDB" id="A0A453P7Q2"/>
<evidence type="ECO:0000313" key="1">
    <source>
        <dbReference type="EnsemblPlants" id="AET6Gv20637600.11"/>
    </source>
</evidence>
<dbReference type="EnsemblPlants" id="AET6Gv20637600.16">
    <property type="protein sequence ID" value="AET6Gv20637600.16"/>
    <property type="gene ID" value="AET6Gv20637600"/>
</dbReference>
<reference evidence="1" key="5">
    <citation type="journal article" date="2021" name="G3 (Bethesda)">
        <title>Aegilops tauschii genome assembly Aet v5.0 features greater sequence contiguity and improved annotation.</title>
        <authorList>
            <person name="Wang L."/>
            <person name="Zhu T."/>
            <person name="Rodriguez J.C."/>
            <person name="Deal K.R."/>
            <person name="Dubcovsky J."/>
            <person name="McGuire P.E."/>
            <person name="Lux T."/>
            <person name="Spannagl M."/>
            <person name="Mayer K.F.X."/>
            <person name="Baldrich P."/>
            <person name="Meyers B.C."/>
            <person name="Huo N."/>
            <person name="Gu Y.Q."/>
            <person name="Zhou H."/>
            <person name="Devos K.M."/>
            <person name="Bennetzen J.L."/>
            <person name="Unver T."/>
            <person name="Budak H."/>
            <person name="Gulick P.J."/>
            <person name="Galiba G."/>
            <person name="Kalapos B."/>
            <person name="Nelson D.R."/>
            <person name="Li P."/>
            <person name="You F.M."/>
            <person name="Luo M.C."/>
            <person name="Dvorak J."/>
        </authorList>
    </citation>
    <scope>NUCLEOTIDE SEQUENCE [LARGE SCALE GENOMIC DNA]</scope>
    <source>
        <strain evidence="1">cv. AL8/78</strain>
    </source>
</reference>
<reference evidence="1" key="3">
    <citation type="journal article" date="2017" name="Nature">
        <title>Genome sequence of the progenitor of the wheat D genome Aegilops tauschii.</title>
        <authorList>
            <person name="Luo M.C."/>
            <person name="Gu Y.Q."/>
            <person name="Puiu D."/>
            <person name="Wang H."/>
            <person name="Twardziok S.O."/>
            <person name="Deal K.R."/>
            <person name="Huo N."/>
            <person name="Zhu T."/>
            <person name="Wang L."/>
            <person name="Wang Y."/>
            <person name="McGuire P.E."/>
            <person name="Liu S."/>
            <person name="Long H."/>
            <person name="Ramasamy R.K."/>
            <person name="Rodriguez J.C."/>
            <person name="Van S.L."/>
            <person name="Yuan L."/>
            <person name="Wang Z."/>
            <person name="Xia Z."/>
            <person name="Xiao L."/>
            <person name="Anderson O.D."/>
            <person name="Ouyang S."/>
            <person name="Liang Y."/>
            <person name="Zimin A.V."/>
            <person name="Pertea G."/>
            <person name="Qi P."/>
            <person name="Bennetzen J.L."/>
            <person name="Dai X."/>
            <person name="Dawson M.W."/>
            <person name="Muller H.G."/>
            <person name="Kugler K."/>
            <person name="Rivarola-Duarte L."/>
            <person name="Spannagl M."/>
            <person name="Mayer K.F.X."/>
            <person name="Lu F.H."/>
            <person name="Bevan M.W."/>
            <person name="Leroy P."/>
            <person name="Li P."/>
            <person name="You F.M."/>
            <person name="Sun Q."/>
            <person name="Liu Z."/>
            <person name="Lyons E."/>
            <person name="Wicker T."/>
            <person name="Salzberg S.L."/>
            <person name="Devos K.M."/>
            <person name="Dvorak J."/>
        </authorList>
    </citation>
    <scope>NUCLEOTIDE SEQUENCE [LARGE SCALE GENOMIC DNA]</scope>
    <source>
        <strain evidence="1">cv. AL8/78</strain>
    </source>
</reference>